<evidence type="ECO:0000313" key="2">
    <source>
        <dbReference type="EMBL" id="GGD52931.1"/>
    </source>
</evidence>
<reference evidence="2" key="1">
    <citation type="journal article" date="2014" name="Int. J. Syst. Evol. Microbiol.">
        <title>Complete genome sequence of Corynebacterium casei LMG S-19264T (=DSM 44701T), isolated from a smear-ripened cheese.</title>
        <authorList>
            <consortium name="US DOE Joint Genome Institute (JGI-PGF)"/>
            <person name="Walter F."/>
            <person name="Albersmeier A."/>
            <person name="Kalinowski J."/>
            <person name="Ruckert C."/>
        </authorList>
    </citation>
    <scope>NUCLEOTIDE SEQUENCE</scope>
    <source>
        <strain evidence="2">CGMCC 1.15178</strain>
    </source>
</reference>
<reference evidence="2" key="2">
    <citation type="submission" date="2020-09" db="EMBL/GenBank/DDBJ databases">
        <authorList>
            <person name="Sun Q."/>
            <person name="Zhou Y."/>
        </authorList>
    </citation>
    <scope>NUCLEOTIDE SEQUENCE</scope>
    <source>
        <strain evidence="2">CGMCC 1.15178</strain>
    </source>
</reference>
<keyword evidence="3" id="KW-1185">Reference proteome</keyword>
<name>A0A916YPC8_9BACL</name>
<dbReference type="Pfam" id="PF12697">
    <property type="entry name" value="Abhydrolase_6"/>
    <property type="match status" value="1"/>
</dbReference>
<proteinExistence type="predicted"/>
<dbReference type="PANTHER" id="PTHR43433">
    <property type="entry name" value="HYDROLASE, ALPHA/BETA FOLD FAMILY PROTEIN"/>
    <property type="match status" value="1"/>
</dbReference>
<dbReference type="Proteomes" id="UP000612456">
    <property type="component" value="Unassembled WGS sequence"/>
</dbReference>
<evidence type="ECO:0000259" key="1">
    <source>
        <dbReference type="Pfam" id="PF12697"/>
    </source>
</evidence>
<dbReference type="GO" id="GO:0004806">
    <property type="term" value="F:triacylglycerol lipase activity"/>
    <property type="evidence" value="ECO:0007669"/>
    <property type="project" value="TreeGrafter"/>
</dbReference>
<dbReference type="AlphaFoldDB" id="A0A916YPC8"/>
<dbReference type="GO" id="GO:0046503">
    <property type="term" value="P:glycerolipid catabolic process"/>
    <property type="evidence" value="ECO:0007669"/>
    <property type="project" value="TreeGrafter"/>
</dbReference>
<evidence type="ECO:0000313" key="3">
    <source>
        <dbReference type="Proteomes" id="UP000612456"/>
    </source>
</evidence>
<keyword evidence="2" id="KW-0378">Hydrolase</keyword>
<dbReference type="PANTHER" id="PTHR43433:SF5">
    <property type="entry name" value="AB HYDROLASE-1 DOMAIN-CONTAINING PROTEIN"/>
    <property type="match status" value="1"/>
</dbReference>
<dbReference type="Gene3D" id="3.40.50.1820">
    <property type="entry name" value="alpha/beta hydrolase"/>
    <property type="match status" value="1"/>
</dbReference>
<dbReference type="EMBL" id="BMHP01000001">
    <property type="protein sequence ID" value="GGD52931.1"/>
    <property type="molecule type" value="Genomic_DNA"/>
</dbReference>
<dbReference type="RefSeq" id="WP_188989329.1">
    <property type="nucleotide sequence ID" value="NZ_BMHP01000001.1"/>
</dbReference>
<accession>A0A916YPC8</accession>
<dbReference type="InterPro" id="IPR029058">
    <property type="entry name" value="AB_hydrolase_fold"/>
</dbReference>
<protein>
    <submittedName>
        <fullName evidence="2">Alpha/beta hydrolase</fullName>
    </submittedName>
</protein>
<dbReference type="InterPro" id="IPR000073">
    <property type="entry name" value="AB_hydrolase_1"/>
</dbReference>
<organism evidence="2 3">
    <name type="scientific">Paenibacillus nasutitermitis</name>
    <dbReference type="NCBI Taxonomy" id="1652958"/>
    <lineage>
        <taxon>Bacteria</taxon>
        <taxon>Bacillati</taxon>
        <taxon>Bacillota</taxon>
        <taxon>Bacilli</taxon>
        <taxon>Bacillales</taxon>
        <taxon>Paenibacillaceae</taxon>
        <taxon>Paenibacillus</taxon>
    </lineage>
</organism>
<sequence>MSKVISKDGTSIEFDRTGEGPPIILVVGAFNDRSTGAHLAKLLESNFTVINYDRRGKGASGDTLPYAIEREIEDLEALIDVAGGSACVFGYSSGANLALKAAVKGAAISKLVLYEAPVEGHDNNLVNQLSELISAGRRGDAVEFFQSKLVGLPDDVVTQLRNAPFRPYLEALAHTTVYDTRLVCEPPLREELVGISTPVLVVTGEESKDSFKQSNELLATDLPNGQYICLEGQNHHLEAPVLAPVVKKFLLS</sequence>
<feature type="domain" description="AB hydrolase-1" evidence="1">
    <location>
        <begin position="24"/>
        <end position="239"/>
    </location>
</feature>
<dbReference type="InterPro" id="IPR050471">
    <property type="entry name" value="AB_hydrolase"/>
</dbReference>
<comment type="caution">
    <text evidence="2">The sequence shown here is derived from an EMBL/GenBank/DDBJ whole genome shotgun (WGS) entry which is preliminary data.</text>
</comment>
<gene>
    <name evidence="2" type="ORF">GCM10010911_08140</name>
</gene>
<dbReference type="SUPFAM" id="SSF53474">
    <property type="entry name" value="alpha/beta-Hydrolases"/>
    <property type="match status" value="1"/>
</dbReference>